<dbReference type="EMBL" id="JYDP01002696">
    <property type="protein sequence ID" value="KRY96591.1"/>
    <property type="molecule type" value="Genomic_DNA"/>
</dbReference>
<evidence type="ECO:0000313" key="1">
    <source>
        <dbReference type="EMBL" id="KRY96591.1"/>
    </source>
</evidence>
<accession>A0A0V1GEB5</accession>
<reference evidence="1 2" key="1">
    <citation type="submission" date="2015-01" db="EMBL/GenBank/DDBJ databases">
        <title>Evolution of Trichinella species and genotypes.</title>
        <authorList>
            <person name="Korhonen P.K."/>
            <person name="Edoardo P."/>
            <person name="Giuseppe L.R."/>
            <person name="Gasser R.B."/>
        </authorList>
    </citation>
    <scope>NUCLEOTIDE SEQUENCE [LARGE SCALE GENOMIC DNA]</scope>
    <source>
        <strain evidence="1">ISS1029</strain>
    </source>
</reference>
<feature type="non-terminal residue" evidence="1">
    <location>
        <position position="50"/>
    </location>
</feature>
<name>A0A0V1GEB5_9BILA</name>
<comment type="caution">
    <text evidence="1">The sequence shown here is derived from an EMBL/GenBank/DDBJ whole genome shotgun (WGS) entry which is preliminary data.</text>
</comment>
<dbReference type="Proteomes" id="UP000055024">
    <property type="component" value="Unassembled WGS sequence"/>
</dbReference>
<proteinExistence type="predicted"/>
<sequence>MFMTIYARSSFNEGLSQQSQSVYTAATVKVGTKSSPAVSTILHLTRLLLR</sequence>
<evidence type="ECO:0000313" key="2">
    <source>
        <dbReference type="Proteomes" id="UP000055024"/>
    </source>
</evidence>
<dbReference type="AlphaFoldDB" id="A0A0V1GEB5"/>
<gene>
    <name evidence="1" type="ORF">T11_15423</name>
</gene>
<protein>
    <submittedName>
        <fullName evidence="1">Uncharacterized protein</fullName>
    </submittedName>
</protein>
<organism evidence="1 2">
    <name type="scientific">Trichinella zimbabwensis</name>
    <dbReference type="NCBI Taxonomy" id="268475"/>
    <lineage>
        <taxon>Eukaryota</taxon>
        <taxon>Metazoa</taxon>
        <taxon>Ecdysozoa</taxon>
        <taxon>Nematoda</taxon>
        <taxon>Enoplea</taxon>
        <taxon>Dorylaimia</taxon>
        <taxon>Trichinellida</taxon>
        <taxon>Trichinellidae</taxon>
        <taxon>Trichinella</taxon>
    </lineage>
</organism>
<keyword evidence="2" id="KW-1185">Reference proteome</keyword>